<accession>A0A4D6HC73</accession>
<feature type="domain" description="RNA ligase Pab1020 C-terminal" evidence="2">
    <location>
        <begin position="250"/>
        <end position="372"/>
    </location>
</feature>
<keyword evidence="4" id="KW-1185">Reference proteome</keyword>
<dbReference type="Gene3D" id="3.30.470.30">
    <property type="entry name" value="DNA ligase/mRNA capping enzyme"/>
    <property type="match status" value="1"/>
</dbReference>
<evidence type="ECO:0000313" key="3">
    <source>
        <dbReference type="EMBL" id="QCC51593.1"/>
    </source>
</evidence>
<gene>
    <name evidence="3" type="ORF">DV733_10215</name>
</gene>
<dbReference type="GO" id="GO:0016874">
    <property type="term" value="F:ligase activity"/>
    <property type="evidence" value="ECO:0007669"/>
    <property type="project" value="UniProtKB-KW"/>
</dbReference>
<dbReference type="InterPro" id="IPR041596">
    <property type="entry name" value="Lig_Pab1020_C"/>
</dbReference>
<dbReference type="InterPro" id="IPR021122">
    <property type="entry name" value="RNA_ligase_dom_REL/Rnl2"/>
</dbReference>
<evidence type="ECO:0000313" key="4">
    <source>
        <dbReference type="Proteomes" id="UP000296706"/>
    </source>
</evidence>
<dbReference type="SUPFAM" id="SSF56091">
    <property type="entry name" value="DNA ligase/mRNA capping enzyme, catalytic domain"/>
    <property type="match status" value="1"/>
</dbReference>
<dbReference type="NCBIfam" id="TIGR01209">
    <property type="entry name" value="RNA ligase"/>
    <property type="match status" value="1"/>
</dbReference>
<proteinExistence type="predicted"/>
<dbReference type="Pfam" id="PF09414">
    <property type="entry name" value="RNA_ligase"/>
    <property type="match status" value="1"/>
</dbReference>
<keyword evidence="3" id="KW-0436">Ligase</keyword>
<dbReference type="EMBL" id="CP031310">
    <property type="protein sequence ID" value="QCC51593.1"/>
    <property type="molecule type" value="Genomic_DNA"/>
</dbReference>
<evidence type="ECO:0000259" key="2">
    <source>
        <dbReference type="Pfam" id="PF18330"/>
    </source>
</evidence>
<evidence type="ECO:0000259" key="1">
    <source>
        <dbReference type="Pfam" id="PF09414"/>
    </source>
</evidence>
<dbReference type="InterPro" id="IPR001072">
    <property type="entry name" value="RNA_ligase_Pab1020"/>
</dbReference>
<name>A0A4D6HC73_9EURY</name>
<dbReference type="Gene3D" id="3.30.70.2160">
    <property type="match status" value="1"/>
</dbReference>
<dbReference type="Pfam" id="PF18330">
    <property type="entry name" value="Lig_C"/>
    <property type="match status" value="1"/>
</dbReference>
<dbReference type="CDD" id="cd07894">
    <property type="entry name" value="Adenylation_RNA_ligase"/>
    <property type="match status" value="1"/>
</dbReference>
<dbReference type="PRINTS" id="PR01048">
    <property type="entry name" value="Y414FAMILY"/>
</dbReference>
<feature type="domain" description="RNA ligase" evidence="1">
    <location>
        <begin position="83"/>
        <end position="237"/>
    </location>
</feature>
<dbReference type="GeneID" id="39848240"/>
<organism evidence="3 4">
    <name type="scientific">Halapricum salinum</name>
    <dbReference type="NCBI Taxonomy" id="1457250"/>
    <lineage>
        <taxon>Archaea</taxon>
        <taxon>Methanobacteriati</taxon>
        <taxon>Methanobacteriota</taxon>
        <taxon>Stenosarchaea group</taxon>
        <taxon>Halobacteria</taxon>
        <taxon>Halobacteriales</taxon>
        <taxon>Haloarculaceae</taxon>
        <taxon>Halapricum</taxon>
    </lineage>
</organism>
<dbReference type="Gene3D" id="3.30.1490.70">
    <property type="match status" value="1"/>
</dbReference>
<dbReference type="Proteomes" id="UP000296706">
    <property type="component" value="Chromosome"/>
</dbReference>
<dbReference type="OrthoDB" id="14524at2157"/>
<dbReference type="KEGG" id="hsn:DV733_10215"/>
<protein>
    <submittedName>
        <fullName evidence="3">RNA ligase</fullName>
    </submittedName>
</protein>
<sequence>MDDQEWFDRLETAADEPGELFEHFETRSARGLTFQVLSDARHGLDRGTVLVEETGEVVPGYPSIPRILVLDPGVRSFFPDAERIAVEEKLNGFNVRVARVDGEALAFTRGGYVCPYTTARARDLLSPAAFFDDSPDLILCAELIGPETPYTSHDYPDIESDAIRVFDVRERHSGDPLPVERRRELCREYGFEQPPFFGWHDPATAAAAVEDVLADLDADEREGIVMKAPSGARMVKYTTRAQHHNELAFAFSLPYEHGRDFLFSRLVREGFQAAELEDDPERLRQRARELGESILLPMVETIDAIADGETVGEDHTVRGDPERIDALLDHLREFSLTLEILEDRREDGERVLTFRKVSPSTVDRIDYYLDGGVVDE</sequence>
<dbReference type="STRING" id="1457250.GCA_000755225_00856"/>
<dbReference type="RefSeq" id="WP_049994793.1">
    <property type="nucleotide sequence ID" value="NZ_CP031310.1"/>
</dbReference>
<dbReference type="AlphaFoldDB" id="A0A4D6HC73"/>
<reference evidence="3 4" key="1">
    <citation type="journal article" date="2019" name="Nat. Commun.">
        <title>A new type of DNA phosphorothioation-based antiviral system in archaea.</title>
        <authorList>
            <person name="Xiong L."/>
            <person name="Liu S."/>
            <person name="Chen S."/>
            <person name="Xiao Y."/>
            <person name="Zhu B."/>
            <person name="Gao Y."/>
            <person name="Zhang Y."/>
            <person name="Chen B."/>
            <person name="Luo J."/>
            <person name="Deng Z."/>
            <person name="Chen X."/>
            <person name="Wang L."/>
            <person name="Chen S."/>
        </authorList>
    </citation>
    <scope>NUCLEOTIDE SEQUENCE [LARGE SCALE GENOMIC DNA]</scope>
    <source>
        <strain evidence="3 4">CBA1105</strain>
    </source>
</reference>